<feature type="domain" description="SD-repeat containing protein B" evidence="5">
    <location>
        <begin position="57"/>
        <end position="137"/>
    </location>
</feature>
<proteinExistence type="predicted"/>
<evidence type="ECO:0000256" key="1">
    <source>
        <dbReference type="ARBA" id="ARBA00004613"/>
    </source>
</evidence>
<name>A0A2T1N6Y6_9FLAO</name>
<comment type="caution">
    <text evidence="6">The sequence shown here is derived from an EMBL/GenBank/DDBJ whole genome shotgun (WGS) entry which is preliminary data.</text>
</comment>
<dbReference type="GO" id="GO:0005576">
    <property type="term" value="C:extracellular region"/>
    <property type="evidence" value="ECO:0007669"/>
    <property type="project" value="UniProtKB-SubCell"/>
</dbReference>
<sequence>DIPVGDATVDVDETTLPADITDTLTTTGSDPETVTVVEGTNTTTDDGYAPAVGDVSGTVFEDTNGNGVQDAGEAGIAGVDVVVTDVDGNPTTVTTDANGDWTATDIPVGDATVDVDETSLPADITDTLTTTGSDPETVTVVEGVDTAT</sequence>
<dbReference type="RefSeq" id="WP_317044635.1">
    <property type="nucleotide sequence ID" value="NZ_PXOT01000026.1"/>
</dbReference>
<dbReference type="InterPro" id="IPR033764">
    <property type="entry name" value="Sdr_B"/>
</dbReference>
<evidence type="ECO:0000313" key="6">
    <source>
        <dbReference type="EMBL" id="PSG87360.1"/>
    </source>
</evidence>
<keyword evidence="2" id="KW-0964">Secreted</keyword>
<evidence type="ECO:0000256" key="4">
    <source>
        <dbReference type="SAM" id="MobiDB-lite"/>
    </source>
</evidence>
<evidence type="ECO:0000256" key="3">
    <source>
        <dbReference type="ARBA" id="ARBA00022729"/>
    </source>
</evidence>
<feature type="region of interest" description="Disordered" evidence="4">
    <location>
        <begin position="1"/>
        <end position="35"/>
    </location>
</feature>
<dbReference type="EMBL" id="PXOT01000026">
    <property type="protein sequence ID" value="PSG87360.1"/>
    <property type="molecule type" value="Genomic_DNA"/>
</dbReference>
<comment type="subcellular location">
    <subcellularLocation>
        <location evidence="1">Secreted</location>
    </subcellularLocation>
</comment>
<dbReference type="InterPro" id="IPR013783">
    <property type="entry name" value="Ig-like_fold"/>
</dbReference>
<dbReference type="Proteomes" id="UP000238430">
    <property type="component" value="Unassembled WGS sequence"/>
</dbReference>
<evidence type="ECO:0000259" key="5">
    <source>
        <dbReference type="Pfam" id="PF17210"/>
    </source>
</evidence>
<keyword evidence="7" id="KW-1185">Reference proteome</keyword>
<protein>
    <recommendedName>
        <fullName evidence="5">SD-repeat containing protein B domain-containing protein</fullName>
    </recommendedName>
</protein>
<dbReference type="SUPFAM" id="SSF117074">
    <property type="entry name" value="Hypothetical protein PA1324"/>
    <property type="match status" value="1"/>
</dbReference>
<keyword evidence="3" id="KW-0732">Signal</keyword>
<gene>
    <name evidence="6" type="ORF">C7H61_12410</name>
</gene>
<dbReference type="Gene3D" id="2.60.40.10">
    <property type="entry name" value="Immunoglobulins"/>
    <property type="match status" value="1"/>
</dbReference>
<feature type="non-terminal residue" evidence="6">
    <location>
        <position position="1"/>
    </location>
</feature>
<organism evidence="6 7">
    <name type="scientific">Mesoflavibacter zeaxanthinifaciens subsp. sabulilitoris</name>
    <dbReference type="NCBI Taxonomy" id="1520893"/>
    <lineage>
        <taxon>Bacteria</taxon>
        <taxon>Pseudomonadati</taxon>
        <taxon>Bacteroidota</taxon>
        <taxon>Flavobacteriia</taxon>
        <taxon>Flavobacteriales</taxon>
        <taxon>Flavobacteriaceae</taxon>
        <taxon>Mesoflavibacter</taxon>
    </lineage>
</organism>
<feature type="non-terminal residue" evidence="6">
    <location>
        <position position="148"/>
    </location>
</feature>
<evidence type="ECO:0000256" key="2">
    <source>
        <dbReference type="ARBA" id="ARBA00022525"/>
    </source>
</evidence>
<evidence type="ECO:0000313" key="7">
    <source>
        <dbReference type="Proteomes" id="UP000238430"/>
    </source>
</evidence>
<dbReference type="AlphaFoldDB" id="A0A2T1N6Y6"/>
<accession>A0A2T1N6Y6</accession>
<dbReference type="Pfam" id="PF17210">
    <property type="entry name" value="SdrD_B"/>
    <property type="match status" value="1"/>
</dbReference>
<reference evidence="6 7" key="1">
    <citation type="submission" date="2018-03" db="EMBL/GenBank/DDBJ databases">
        <title>Mesoflavibacter sp. HG37 and Mesoflavibacter sp. HG96 sp.nov., two marine bacteria isolated from seawater of Western Pacific Ocean.</title>
        <authorList>
            <person name="Cheng H."/>
            <person name="Wu Y.-H."/>
            <person name="Guo L.-L."/>
            <person name="Xu X.-W."/>
        </authorList>
    </citation>
    <scope>NUCLEOTIDE SEQUENCE [LARGE SCALE GENOMIC DNA]</scope>
    <source>
        <strain evidence="6 7">KCTC 42117</strain>
    </source>
</reference>